<evidence type="ECO:0000313" key="2">
    <source>
        <dbReference type="Proteomes" id="UP001237642"/>
    </source>
</evidence>
<proteinExistence type="predicted"/>
<protein>
    <submittedName>
        <fullName evidence="1">Uncharacterized protein</fullName>
    </submittedName>
</protein>
<reference evidence="1" key="1">
    <citation type="submission" date="2023-02" db="EMBL/GenBank/DDBJ databases">
        <title>Genome of toxic invasive species Heracleum sosnowskyi carries increased number of genes despite the absence of recent whole-genome duplications.</title>
        <authorList>
            <person name="Schelkunov M."/>
            <person name="Shtratnikova V."/>
            <person name="Makarenko M."/>
            <person name="Klepikova A."/>
            <person name="Omelchenko D."/>
            <person name="Novikova G."/>
            <person name="Obukhova E."/>
            <person name="Bogdanov V."/>
            <person name="Penin A."/>
            <person name="Logacheva M."/>
        </authorList>
    </citation>
    <scope>NUCLEOTIDE SEQUENCE</scope>
    <source>
        <strain evidence="1">Hsosn_3</strain>
        <tissue evidence="1">Leaf</tissue>
    </source>
</reference>
<sequence>MYVERWKELEGLKMREKAIRIREMYERVTGDKQRPMIELEKHSLQFAKGRGNKVLEEDGHRSTDIDDDSIDYCMHAIVPGDWDHVTSLHAYTEKSKLMGPHIIADDALNP</sequence>
<name>A0AAD8M3M6_9APIA</name>
<dbReference type="EMBL" id="JAUIZM010000011">
    <property type="protein sequence ID" value="KAK1358098.1"/>
    <property type="molecule type" value="Genomic_DNA"/>
</dbReference>
<organism evidence="1 2">
    <name type="scientific">Heracleum sosnowskyi</name>
    <dbReference type="NCBI Taxonomy" id="360622"/>
    <lineage>
        <taxon>Eukaryota</taxon>
        <taxon>Viridiplantae</taxon>
        <taxon>Streptophyta</taxon>
        <taxon>Embryophyta</taxon>
        <taxon>Tracheophyta</taxon>
        <taxon>Spermatophyta</taxon>
        <taxon>Magnoliopsida</taxon>
        <taxon>eudicotyledons</taxon>
        <taxon>Gunneridae</taxon>
        <taxon>Pentapetalae</taxon>
        <taxon>asterids</taxon>
        <taxon>campanulids</taxon>
        <taxon>Apiales</taxon>
        <taxon>Apiaceae</taxon>
        <taxon>Apioideae</taxon>
        <taxon>apioid superclade</taxon>
        <taxon>Tordylieae</taxon>
        <taxon>Tordyliinae</taxon>
        <taxon>Heracleum</taxon>
    </lineage>
</organism>
<reference evidence="1" key="2">
    <citation type="submission" date="2023-05" db="EMBL/GenBank/DDBJ databases">
        <authorList>
            <person name="Schelkunov M.I."/>
        </authorList>
    </citation>
    <scope>NUCLEOTIDE SEQUENCE</scope>
    <source>
        <strain evidence="1">Hsosn_3</strain>
        <tissue evidence="1">Leaf</tissue>
    </source>
</reference>
<gene>
    <name evidence="1" type="ORF">POM88_051354</name>
</gene>
<keyword evidence="2" id="KW-1185">Reference proteome</keyword>
<evidence type="ECO:0000313" key="1">
    <source>
        <dbReference type="EMBL" id="KAK1358098.1"/>
    </source>
</evidence>
<accession>A0AAD8M3M6</accession>
<dbReference type="Proteomes" id="UP001237642">
    <property type="component" value="Unassembled WGS sequence"/>
</dbReference>
<comment type="caution">
    <text evidence="1">The sequence shown here is derived from an EMBL/GenBank/DDBJ whole genome shotgun (WGS) entry which is preliminary data.</text>
</comment>
<dbReference type="AlphaFoldDB" id="A0AAD8M3M6"/>